<keyword evidence="2" id="KW-1185">Reference proteome</keyword>
<evidence type="ECO:0000313" key="1">
    <source>
        <dbReference type="EMBL" id="MFC6591613.1"/>
    </source>
</evidence>
<reference evidence="2" key="1">
    <citation type="journal article" date="2019" name="Int. J. Syst. Evol. Microbiol.">
        <title>The Global Catalogue of Microorganisms (GCM) 10K type strain sequencing project: providing services to taxonomists for standard genome sequencing and annotation.</title>
        <authorList>
            <consortium name="The Broad Institute Genomics Platform"/>
            <consortium name="The Broad Institute Genome Sequencing Center for Infectious Disease"/>
            <person name="Wu L."/>
            <person name="Ma J."/>
        </authorList>
    </citation>
    <scope>NUCLEOTIDE SEQUENCE [LARGE SCALE GENOMIC DNA]</scope>
    <source>
        <strain evidence="2">CGMCC 1.15772</strain>
    </source>
</reference>
<accession>A0ABW1YBL7</accession>
<sequence>MLRGPRALLLAEGPGWQHQSWHENLHAAALYLAAVTEVPQALYEQALHDLGRRLDLERAA</sequence>
<gene>
    <name evidence="1" type="ORF">ACFP81_06010</name>
</gene>
<dbReference type="EMBL" id="JBHSWD010000001">
    <property type="protein sequence ID" value="MFC6591613.1"/>
    <property type="molecule type" value="Genomic_DNA"/>
</dbReference>
<evidence type="ECO:0000313" key="2">
    <source>
        <dbReference type="Proteomes" id="UP001596297"/>
    </source>
</evidence>
<proteinExistence type="predicted"/>
<comment type="caution">
    <text evidence="1">The sequence shown here is derived from an EMBL/GenBank/DDBJ whole genome shotgun (WGS) entry which is preliminary data.</text>
</comment>
<dbReference type="RefSeq" id="WP_380082616.1">
    <property type="nucleotide sequence ID" value="NZ_JBHSWD010000001.1"/>
</dbReference>
<dbReference type="Proteomes" id="UP001596297">
    <property type="component" value="Unassembled WGS sequence"/>
</dbReference>
<protein>
    <submittedName>
        <fullName evidence="1">Uncharacterized protein</fullName>
    </submittedName>
</protein>
<organism evidence="1 2">
    <name type="scientific">Deinococcus lacus</name>
    <dbReference type="NCBI Taxonomy" id="392561"/>
    <lineage>
        <taxon>Bacteria</taxon>
        <taxon>Thermotogati</taxon>
        <taxon>Deinococcota</taxon>
        <taxon>Deinococci</taxon>
        <taxon>Deinococcales</taxon>
        <taxon>Deinococcaceae</taxon>
        <taxon>Deinococcus</taxon>
    </lineage>
</organism>
<name>A0ABW1YBL7_9DEIO</name>